<reference evidence="1 2" key="1">
    <citation type="journal article" date="2020" name="ISME J.">
        <title>Uncovering the hidden diversity of litter-decomposition mechanisms in mushroom-forming fungi.</title>
        <authorList>
            <person name="Floudas D."/>
            <person name="Bentzer J."/>
            <person name="Ahren D."/>
            <person name="Johansson T."/>
            <person name="Persson P."/>
            <person name="Tunlid A."/>
        </authorList>
    </citation>
    <scope>NUCLEOTIDE SEQUENCE [LARGE SCALE GENOMIC DNA]</scope>
    <source>
        <strain evidence="1 2">CBS 661.87</strain>
    </source>
</reference>
<accession>A0A8H5H729</accession>
<dbReference type="AlphaFoldDB" id="A0A8H5H729"/>
<evidence type="ECO:0000313" key="1">
    <source>
        <dbReference type="EMBL" id="KAF5377912.1"/>
    </source>
</evidence>
<dbReference type="EMBL" id="JAACJP010000022">
    <property type="protein sequence ID" value="KAF5377912.1"/>
    <property type="molecule type" value="Genomic_DNA"/>
</dbReference>
<keyword evidence="2" id="KW-1185">Reference proteome</keyword>
<dbReference type="Proteomes" id="UP000565441">
    <property type="component" value="Unassembled WGS sequence"/>
</dbReference>
<proteinExistence type="predicted"/>
<name>A0A8H5H729_9AGAR</name>
<sequence>MDVEKPEVTITTMDFAQTPLAGPYSAFYDCLTFKSVFCRYSVLAASLFEGLDFCFNFCRRYLSFILVLQHIIVYSVEGVPDICLSIPGTTAFLVLSRKVQYSFFEFPVNCPGVYCLCSGFYTRRRIHLYLNDCALAFAPLVSNLPTLPHPPQSSSTSGVHCASFTPFPAAAALAPSEPLHAQPSGNAEAIRRVEPQPEAPAAGDDVPLHGGVTRFWTPDKRAHLDVHPKLGRVLISQQRMLVHSGEEVTQRVKYTMRSDFLFTQIVENAVQHT</sequence>
<protein>
    <submittedName>
        <fullName evidence="1">Uncharacterized protein</fullName>
    </submittedName>
</protein>
<gene>
    <name evidence="1" type="ORF">D9615_006691</name>
</gene>
<organism evidence="1 2">
    <name type="scientific">Tricholomella constricta</name>
    <dbReference type="NCBI Taxonomy" id="117010"/>
    <lineage>
        <taxon>Eukaryota</taxon>
        <taxon>Fungi</taxon>
        <taxon>Dikarya</taxon>
        <taxon>Basidiomycota</taxon>
        <taxon>Agaricomycotina</taxon>
        <taxon>Agaricomycetes</taxon>
        <taxon>Agaricomycetidae</taxon>
        <taxon>Agaricales</taxon>
        <taxon>Tricholomatineae</taxon>
        <taxon>Lyophyllaceae</taxon>
        <taxon>Tricholomella</taxon>
    </lineage>
</organism>
<dbReference type="OrthoDB" id="69177at2759"/>
<dbReference type="Gene3D" id="2.60.120.620">
    <property type="entry name" value="q2cbj1_9rhob like domain"/>
    <property type="match status" value="1"/>
</dbReference>
<evidence type="ECO:0000313" key="2">
    <source>
        <dbReference type="Proteomes" id="UP000565441"/>
    </source>
</evidence>
<comment type="caution">
    <text evidence="1">The sequence shown here is derived from an EMBL/GenBank/DDBJ whole genome shotgun (WGS) entry which is preliminary data.</text>
</comment>